<evidence type="ECO:0000313" key="5">
    <source>
        <dbReference type="Proteomes" id="UP001244011"/>
    </source>
</evidence>
<keyword evidence="5" id="KW-1185">Reference proteome</keyword>
<dbReference type="GO" id="GO:0005634">
    <property type="term" value="C:nucleus"/>
    <property type="evidence" value="ECO:0007669"/>
    <property type="project" value="TreeGrafter"/>
</dbReference>
<gene>
    <name evidence="4" type="ORF">QBC33DRAFT_580833</name>
</gene>
<proteinExistence type="predicted"/>
<dbReference type="EMBL" id="MU839025">
    <property type="protein sequence ID" value="KAK1763645.1"/>
    <property type="molecule type" value="Genomic_DNA"/>
</dbReference>
<feature type="domain" description="TauD/TfdA-like" evidence="3">
    <location>
        <begin position="19"/>
        <end position="275"/>
    </location>
</feature>
<feature type="region of interest" description="Disordered" evidence="2">
    <location>
        <begin position="326"/>
        <end position="388"/>
    </location>
</feature>
<feature type="compositionally biased region" description="Basic and acidic residues" evidence="2">
    <location>
        <begin position="362"/>
        <end position="374"/>
    </location>
</feature>
<dbReference type="AlphaFoldDB" id="A0AAJ0BST3"/>
<dbReference type="GO" id="GO:0016491">
    <property type="term" value="F:oxidoreductase activity"/>
    <property type="evidence" value="ECO:0007669"/>
    <property type="project" value="UniProtKB-KW"/>
</dbReference>
<dbReference type="CDD" id="cd12148">
    <property type="entry name" value="fungal_TF_MHR"/>
    <property type="match status" value="1"/>
</dbReference>
<dbReference type="Proteomes" id="UP001244011">
    <property type="component" value="Unassembled WGS sequence"/>
</dbReference>
<name>A0AAJ0BST3_9PEZI</name>
<evidence type="ECO:0000256" key="1">
    <source>
        <dbReference type="ARBA" id="ARBA00023002"/>
    </source>
</evidence>
<dbReference type="GeneID" id="85314412"/>
<dbReference type="PANTHER" id="PTHR31644">
    <property type="entry name" value="TRANSCRIPTIONAL ACTIVATOR ARO80-RELATED"/>
    <property type="match status" value="1"/>
</dbReference>
<dbReference type="SUPFAM" id="SSF51197">
    <property type="entry name" value="Clavaminate synthase-like"/>
    <property type="match status" value="1"/>
</dbReference>
<dbReference type="InterPro" id="IPR042098">
    <property type="entry name" value="TauD-like_sf"/>
</dbReference>
<evidence type="ECO:0000313" key="4">
    <source>
        <dbReference type="EMBL" id="KAK1763645.1"/>
    </source>
</evidence>
<organism evidence="4 5">
    <name type="scientific">Phialemonium atrogriseum</name>
    <dbReference type="NCBI Taxonomy" id="1093897"/>
    <lineage>
        <taxon>Eukaryota</taxon>
        <taxon>Fungi</taxon>
        <taxon>Dikarya</taxon>
        <taxon>Ascomycota</taxon>
        <taxon>Pezizomycotina</taxon>
        <taxon>Sordariomycetes</taxon>
        <taxon>Sordariomycetidae</taxon>
        <taxon>Cephalothecales</taxon>
        <taxon>Cephalothecaceae</taxon>
        <taxon>Phialemonium</taxon>
    </lineage>
</organism>
<evidence type="ECO:0000259" key="3">
    <source>
        <dbReference type="Pfam" id="PF02668"/>
    </source>
</evidence>
<dbReference type="InterPro" id="IPR003819">
    <property type="entry name" value="TauD/TfdA-like"/>
</dbReference>
<protein>
    <recommendedName>
        <fullName evidence="3">TauD/TfdA-like domain-containing protein</fullName>
    </recommendedName>
</protein>
<feature type="compositionally biased region" description="Polar residues" evidence="2">
    <location>
        <begin position="326"/>
        <end position="337"/>
    </location>
</feature>
<sequence>MAAIIAQPLPSQTGPLLPKLRRSFGAEIRGVDFSGGVTDKQFQDIQDAVTKYGVIVIRDTKLSDEGHIDLARRFGELDDIKPYLAAGRKNRLKYDELFDVSNVEMDGSLVDPFSPRGQANKLPPAGNGGGTAFADTRTAFDDLPEALKEELLKRDYVACHSMHHSRKLAAPEFFANVDPTKYPMGRHRLVQRHERSGRMNLYLAAHVHHIEGLEPDESKALFDKLYTHAQQDKYVVEVEWEQPGDLVIWDNTCTMHRALGGPFLQRYRRDMRRATVHDDSSYAWGLNERSDVRQEPQVPPCLECYRSGNQCILGASRRGGNLRLLQSANTPGSSNSVARAEAVSPERETSRHRCRNISANSEQEHAAAGDDHADNGNNNEESARYEELGTELRNPSDALHILAQSDDTPYKKDDMAARPPTANSGDAAEAGEASTSQFGERPAVVLDKFELITRGLLPRWMLPELLHIYSHEYHPYCPIAPAYLIGSSAMENIRETDFFILTVMFTIASRDHPDYALTHRYCWDHTQKLLLEVLLAYPWTQNPRTVKGLLLLSEWLPQIQTHATATLEASNNPFSEDRTAWSLIGQAIDDRRLVWTYVFLADRQISVRLGQSFWSRGPSLSTKFTARDFSTLQPTKEGEDYASVLQATVELTQIMHNAHDILYSSRSRTLALVLAGDYNRYLDDFQKAATVWQLAWDNLEVAPRIKNTLSLMYEYLSLYVNAFSFQAVLTRESSRQRTRARGEMITGKKPHPAPFSGGIMSSPDGRYVFDALTAALKILRIMVEMHPSKELRYLPSRYYLYAVYAAVFLYKVELAGADTAEAQQQETAELVLRFARVLEKASPSDSHVGRRYSRMLRKLWLRHKETTEAERTLMPELIGADADFLSSQLFAPFLPGTFDFQDTGTADALNTEALWPSGTAQGDLDAWAFSRDSHMVSSWYSQ</sequence>
<comment type="caution">
    <text evidence="4">The sequence shown here is derived from an EMBL/GenBank/DDBJ whole genome shotgun (WGS) entry which is preliminary data.</text>
</comment>
<feature type="region of interest" description="Disordered" evidence="2">
    <location>
        <begin position="405"/>
        <end position="437"/>
    </location>
</feature>
<dbReference type="GO" id="GO:0000981">
    <property type="term" value="F:DNA-binding transcription factor activity, RNA polymerase II-specific"/>
    <property type="evidence" value="ECO:0007669"/>
    <property type="project" value="TreeGrafter"/>
</dbReference>
<reference evidence="4" key="1">
    <citation type="submission" date="2023-06" db="EMBL/GenBank/DDBJ databases">
        <title>Genome-scale phylogeny and comparative genomics of the fungal order Sordariales.</title>
        <authorList>
            <consortium name="Lawrence Berkeley National Laboratory"/>
            <person name="Hensen N."/>
            <person name="Bonometti L."/>
            <person name="Westerberg I."/>
            <person name="Brannstrom I.O."/>
            <person name="Guillou S."/>
            <person name="Cros-Aarteil S."/>
            <person name="Calhoun S."/>
            <person name="Haridas S."/>
            <person name="Kuo A."/>
            <person name="Mondo S."/>
            <person name="Pangilinan J."/>
            <person name="Riley R."/>
            <person name="Labutti K."/>
            <person name="Andreopoulos B."/>
            <person name="Lipzen A."/>
            <person name="Chen C."/>
            <person name="Yanf M."/>
            <person name="Daum C."/>
            <person name="Ng V."/>
            <person name="Clum A."/>
            <person name="Steindorff A."/>
            <person name="Ohm R."/>
            <person name="Martin F."/>
            <person name="Silar P."/>
            <person name="Natvig D."/>
            <person name="Lalanne C."/>
            <person name="Gautier V."/>
            <person name="Ament-Velasquez S.L."/>
            <person name="Kruys A."/>
            <person name="Hutchinson M.I."/>
            <person name="Powell A.J."/>
            <person name="Barry K."/>
            <person name="Miller A.N."/>
            <person name="Grigoriev I.V."/>
            <person name="Debuchy R."/>
            <person name="Gladieux P."/>
            <person name="Thoren M.H."/>
            <person name="Johannesson H."/>
        </authorList>
    </citation>
    <scope>NUCLEOTIDE SEQUENCE</scope>
    <source>
        <strain evidence="4">8032-3</strain>
    </source>
</reference>
<accession>A0AAJ0BST3</accession>
<dbReference type="InterPro" id="IPR052780">
    <property type="entry name" value="AAA_Catabolism_Regulators"/>
</dbReference>
<dbReference type="Pfam" id="PF02668">
    <property type="entry name" value="TauD"/>
    <property type="match status" value="1"/>
</dbReference>
<dbReference type="RefSeq" id="XP_060279858.1">
    <property type="nucleotide sequence ID" value="XM_060431225.1"/>
</dbReference>
<keyword evidence="1" id="KW-0560">Oxidoreductase</keyword>
<dbReference type="PANTHER" id="PTHR31644:SF1">
    <property type="entry name" value="ZN(II)2CYS6 TRANSCRIPTION FACTOR (EUROFUNG)"/>
    <property type="match status" value="1"/>
</dbReference>
<evidence type="ECO:0000256" key="2">
    <source>
        <dbReference type="SAM" id="MobiDB-lite"/>
    </source>
</evidence>
<dbReference type="Gene3D" id="3.60.130.10">
    <property type="entry name" value="Clavaminate synthase-like"/>
    <property type="match status" value="1"/>
</dbReference>